<protein>
    <submittedName>
        <fullName evidence="1">Uncharacterized protein</fullName>
    </submittedName>
</protein>
<dbReference type="EMBL" id="JBDFQZ010000002">
    <property type="protein sequence ID" value="KAK9751166.1"/>
    <property type="molecule type" value="Genomic_DNA"/>
</dbReference>
<evidence type="ECO:0000313" key="1">
    <source>
        <dbReference type="EMBL" id="KAK9751166.1"/>
    </source>
</evidence>
<accession>A0AAW1MXK1</accession>
<evidence type="ECO:0000313" key="2">
    <source>
        <dbReference type="Proteomes" id="UP001443914"/>
    </source>
</evidence>
<keyword evidence="2" id="KW-1185">Reference proteome</keyword>
<sequence length="163" mass="18414">MSLEILGLIFGRLPFTEAVNGRLICSSSRPVLDYITEIHLNSRNSFEASSRLITSPLIMKFEIRFGSADAKPVLEKWIRFFKNRGIECITIVGNSYTNRILPVPSCMFDIQSLKSLTLGDFSFDFPEACYLPNLECLDVQINGSSRLYSLSVILTVLISKIYM</sequence>
<proteinExistence type="predicted"/>
<comment type="caution">
    <text evidence="1">The sequence shown here is derived from an EMBL/GenBank/DDBJ whole genome shotgun (WGS) entry which is preliminary data.</text>
</comment>
<organism evidence="1 2">
    <name type="scientific">Saponaria officinalis</name>
    <name type="common">Common soapwort</name>
    <name type="synonym">Lychnis saponaria</name>
    <dbReference type="NCBI Taxonomy" id="3572"/>
    <lineage>
        <taxon>Eukaryota</taxon>
        <taxon>Viridiplantae</taxon>
        <taxon>Streptophyta</taxon>
        <taxon>Embryophyta</taxon>
        <taxon>Tracheophyta</taxon>
        <taxon>Spermatophyta</taxon>
        <taxon>Magnoliopsida</taxon>
        <taxon>eudicotyledons</taxon>
        <taxon>Gunneridae</taxon>
        <taxon>Pentapetalae</taxon>
        <taxon>Caryophyllales</taxon>
        <taxon>Caryophyllaceae</taxon>
        <taxon>Caryophylleae</taxon>
        <taxon>Saponaria</taxon>
    </lineage>
</organism>
<gene>
    <name evidence="1" type="ORF">RND81_02G247100</name>
</gene>
<dbReference type="AlphaFoldDB" id="A0AAW1MXK1"/>
<reference evidence="1" key="1">
    <citation type="submission" date="2024-03" db="EMBL/GenBank/DDBJ databases">
        <title>WGS assembly of Saponaria officinalis var. Norfolk2.</title>
        <authorList>
            <person name="Jenkins J."/>
            <person name="Shu S."/>
            <person name="Grimwood J."/>
            <person name="Barry K."/>
            <person name="Goodstein D."/>
            <person name="Schmutz J."/>
            <person name="Leebens-Mack J."/>
            <person name="Osbourn A."/>
        </authorList>
    </citation>
    <scope>NUCLEOTIDE SEQUENCE [LARGE SCALE GENOMIC DNA]</scope>
    <source>
        <strain evidence="1">JIC</strain>
    </source>
</reference>
<dbReference type="Proteomes" id="UP001443914">
    <property type="component" value="Unassembled WGS sequence"/>
</dbReference>
<name>A0AAW1MXK1_SAPOF</name>